<proteinExistence type="predicted"/>
<dbReference type="GO" id="GO:0003677">
    <property type="term" value="F:DNA binding"/>
    <property type="evidence" value="ECO:0007669"/>
    <property type="project" value="UniProtKB-KW"/>
</dbReference>
<evidence type="ECO:0000259" key="8">
    <source>
        <dbReference type="PROSITE" id="PS51077"/>
    </source>
</evidence>
<dbReference type="InterPro" id="IPR014757">
    <property type="entry name" value="Tscrpt_reg_IclR_C"/>
</dbReference>
<dbReference type="GO" id="GO:0006071">
    <property type="term" value="P:glycerol metabolic process"/>
    <property type="evidence" value="ECO:0007669"/>
    <property type="project" value="UniProtKB-KW"/>
</dbReference>
<keyword evidence="11" id="KW-1185">Reference proteome</keyword>
<sequence length="317" mass="33405">MSASRKPSAAGRRAPASVPDRAGSVEPEDEHGESTEAEAGSTGGSSGTDGTSAAGFSQSLERGLAILSAFAESGAVLGIADLARAVGLSRSSAHRYVSTLAKLGYVQQDPDTRKYSLGPRVIDLGFAALSSMEMTRVAARHLQSLSDETGFAASMAVLDGPDIVYVDRRRSRRPNGLVVDLNLHVGSRLPAYCTSMGKVLLAHREPAALRVLLDRTNLARRGPNTITAREQLMSVLAKVRRSGIAVNDEELAPGLRSVAAPVRDRSGAVVAAINVAVHLTTWSASVDSLTGRIEEPLRRTAAEISTRLGYRPQAPTT</sequence>
<dbReference type="FunFam" id="1.10.10.10:FF:000056">
    <property type="entry name" value="IclR family transcriptional regulator"/>
    <property type="match status" value="1"/>
</dbReference>
<keyword evidence="2" id="KW-0805">Transcription regulation</keyword>
<evidence type="ECO:0000256" key="1">
    <source>
        <dbReference type="ARBA" id="ARBA00022798"/>
    </source>
</evidence>
<dbReference type="CDD" id="cd00090">
    <property type="entry name" value="HTH_ARSR"/>
    <property type="match status" value="1"/>
</dbReference>
<evidence type="ECO:0000256" key="6">
    <source>
        <dbReference type="ARBA" id="ARBA00070406"/>
    </source>
</evidence>
<dbReference type="SUPFAM" id="SSF46785">
    <property type="entry name" value="Winged helix' DNA-binding domain"/>
    <property type="match status" value="1"/>
</dbReference>
<dbReference type="Gene3D" id="1.10.10.10">
    <property type="entry name" value="Winged helix-like DNA-binding domain superfamily/Winged helix DNA-binding domain"/>
    <property type="match status" value="1"/>
</dbReference>
<dbReference type="EMBL" id="WBMS02000037">
    <property type="protein sequence ID" value="MWA05386.1"/>
    <property type="molecule type" value="Genomic_DNA"/>
</dbReference>
<feature type="region of interest" description="Disordered" evidence="7">
    <location>
        <begin position="1"/>
        <end position="54"/>
    </location>
</feature>
<dbReference type="RefSeq" id="WP_151597848.1">
    <property type="nucleotide sequence ID" value="NZ_WBMS02000037.1"/>
</dbReference>
<evidence type="ECO:0000313" key="11">
    <source>
        <dbReference type="Proteomes" id="UP000462055"/>
    </source>
</evidence>
<dbReference type="Pfam" id="PF01614">
    <property type="entry name" value="IclR_C"/>
    <property type="match status" value="1"/>
</dbReference>
<evidence type="ECO:0000256" key="7">
    <source>
        <dbReference type="SAM" id="MobiDB-lite"/>
    </source>
</evidence>
<evidence type="ECO:0000313" key="10">
    <source>
        <dbReference type="EMBL" id="MWA05386.1"/>
    </source>
</evidence>
<comment type="function">
    <text evidence="5">May be an activator protein for the gylABX operon.</text>
</comment>
<protein>
    <recommendedName>
        <fullName evidence="6">Glycerol operon regulatory protein</fullName>
    </recommendedName>
</protein>
<dbReference type="GO" id="GO:0045892">
    <property type="term" value="P:negative regulation of DNA-templated transcription"/>
    <property type="evidence" value="ECO:0007669"/>
    <property type="project" value="TreeGrafter"/>
</dbReference>
<feature type="domain" description="HTH iclR-type" evidence="8">
    <location>
        <begin position="57"/>
        <end position="119"/>
    </location>
</feature>
<keyword evidence="4" id="KW-0804">Transcription</keyword>
<dbReference type="InterPro" id="IPR050707">
    <property type="entry name" value="HTH_MetabolicPath_Reg"/>
</dbReference>
<dbReference type="InterPro" id="IPR036388">
    <property type="entry name" value="WH-like_DNA-bd_sf"/>
</dbReference>
<evidence type="ECO:0000256" key="5">
    <source>
        <dbReference type="ARBA" id="ARBA00058938"/>
    </source>
</evidence>
<dbReference type="InterPro" id="IPR011991">
    <property type="entry name" value="ArsR-like_HTH"/>
</dbReference>
<dbReference type="PANTHER" id="PTHR30136">
    <property type="entry name" value="HELIX-TURN-HELIX TRANSCRIPTIONAL REGULATOR, ICLR FAMILY"/>
    <property type="match status" value="1"/>
</dbReference>
<dbReference type="GO" id="GO:0003700">
    <property type="term" value="F:DNA-binding transcription factor activity"/>
    <property type="evidence" value="ECO:0007669"/>
    <property type="project" value="TreeGrafter"/>
</dbReference>
<dbReference type="SUPFAM" id="SSF55781">
    <property type="entry name" value="GAF domain-like"/>
    <property type="match status" value="1"/>
</dbReference>
<dbReference type="InterPro" id="IPR005471">
    <property type="entry name" value="Tscrpt_reg_IclR_N"/>
</dbReference>
<feature type="domain" description="IclR-ED" evidence="9">
    <location>
        <begin position="120"/>
        <end position="310"/>
    </location>
</feature>
<dbReference type="PANTHER" id="PTHR30136:SF34">
    <property type="entry name" value="TRANSCRIPTIONAL REGULATOR"/>
    <property type="match status" value="1"/>
</dbReference>
<dbReference type="AlphaFoldDB" id="A0A6I4MSW7"/>
<evidence type="ECO:0000256" key="2">
    <source>
        <dbReference type="ARBA" id="ARBA00023015"/>
    </source>
</evidence>
<evidence type="ECO:0000256" key="4">
    <source>
        <dbReference type="ARBA" id="ARBA00023163"/>
    </source>
</evidence>
<organism evidence="10 11">
    <name type="scientific">Actinomadura physcomitrii</name>
    <dbReference type="NCBI Taxonomy" id="2650748"/>
    <lineage>
        <taxon>Bacteria</taxon>
        <taxon>Bacillati</taxon>
        <taxon>Actinomycetota</taxon>
        <taxon>Actinomycetes</taxon>
        <taxon>Streptosporangiales</taxon>
        <taxon>Thermomonosporaceae</taxon>
        <taxon>Actinomadura</taxon>
    </lineage>
</organism>
<gene>
    <name evidence="10" type="ORF">F8568_034495</name>
</gene>
<comment type="caution">
    <text evidence="10">The sequence shown here is derived from an EMBL/GenBank/DDBJ whole genome shotgun (WGS) entry which is preliminary data.</text>
</comment>
<dbReference type="Proteomes" id="UP000462055">
    <property type="component" value="Unassembled WGS sequence"/>
</dbReference>
<reference evidence="10" key="1">
    <citation type="submission" date="2019-12" db="EMBL/GenBank/DDBJ databases">
        <title>Actinomadura physcomitrii sp. nov., a novel actinomycete isolated from moss [Physcomitrium sphaericum (Ludw) Fuernr].</title>
        <authorList>
            <person name="Zhuang X."/>
        </authorList>
    </citation>
    <scope>NUCLEOTIDE SEQUENCE [LARGE SCALE GENOMIC DNA]</scope>
    <source>
        <strain evidence="10">LD22</strain>
    </source>
</reference>
<dbReference type="InterPro" id="IPR029016">
    <property type="entry name" value="GAF-like_dom_sf"/>
</dbReference>
<keyword evidence="1" id="KW-0319">Glycerol metabolism</keyword>
<dbReference type="Pfam" id="PF09339">
    <property type="entry name" value="HTH_IclR"/>
    <property type="match status" value="1"/>
</dbReference>
<accession>A0A6I4MSW7</accession>
<dbReference type="Gene3D" id="3.30.450.40">
    <property type="match status" value="1"/>
</dbReference>
<dbReference type="InterPro" id="IPR036390">
    <property type="entry name" value="WH_DNA-bd_sf"/>
</dbReference>
<evidence type="ECO:0000259" key="9">
    <source>
        <dbReference type="PROSITE" id="PS51078"/>
    </source>
</evidence>
<evidence type="ECO:0000256" key="3">
    <source>
        <dbReference type="ARBA" id="ARBA00023125"/>
    </source>
</evidence>
<keyword evidence="3" id="KW-0238">DNA-binding</keyword>
<dbReference type="PROSITE" id="PS51078">
    <property type="entry name" value="ICLR_ED"/>
    <property type="match status" value="1"/>
</dbReference>
<dbReference type="PROSITE" id="PS51077">
    <property type="entry name" value="HTH_ICLR"/>
    <property type="match status" value="1"/>
</dbReference>
<dbReference type="SMART" id="SM00346">
    <property type="entry name" value="HTH_ICLR"/>
    <property type="match status" value="1"/>
</dbReference>
<name>A0A6I4MSW7_9ACTN</name>